<evidence type="ECO:0000313" key="2">
    <source>
        <dbReference type="Proteomes" id="UP000317933"/>
    </source>
</evidence>
<dbReference type="AlphaFoldDB" id="A0A502GPU1"/>
<reference evidence="1 2" key="1">
    <citation type="journal article" date="2019" name="Environ. Microbiol.">
        <title>Species interactions and distinct microbial communities in high Arctic permafrost affected cryosols are associated with the CH4 and CO2 gas fluxes.</title>
        <authorList>
            <person name="Altshuler I."/>
            <person name="Hamel J."/>
            <person name="Turney S."/>
            <person name="Magnuson E."/>
            <person name="Levesque R."/>
            <person name="Greer C."/>
            <person name="Whyte L.G."/>
        </authorList>
    </citation>
    <scope>NUCLEOTIDE SEQUENCE [LARGE SCALE GENOMIC DNA]</scope>
    <source>
        <strain evidence="1 2">E3</strain>
    </source>
</reference>
<gene>
    <name evidence="1" type="ORF">EAH78_32065</name>
</gene>
<sequence length="87" mass="10044">MKITAALRTETHRSKAAKYLTTTMSNRMIIRWINQILFTSTLTDKSMRRVLQIEHIAAIPLVLFSQLKTLFFGQIQRGGVNRFFNAS</sequence>
<proteinExistence type="predicted"/>
<evidence type="ECO:0000313" key="1">
    <source>
        <dbReference type="EMBL" id="TPG63532.1"/>
    </source>
</evidence>
<protein>
    <submittedName>
        <fullName evidence="1">Uncharacterized protein</fullName>
    </submittedName>
</protein>
<organism evidence="1 2">
    <name type="scientific">Pseudomonas arsenicoxydans</name>
    <dbReference type="NCBI Taxonomy" id="702115"/>
    <lineage>
        <taxon>Bacteria</taxon>
        <taxon>Pseudomonadati</taxon>
        <taxon>Pseudomonadota</taxon>
        <taxon>Gammaproteobacteria</taxon>
        <taxon>Pseudomonadales</taxon>
        <taxon>Pseudomonadaceae</taxon>
        <taxon>Pseudomonas</taxon>
    </lineage>
</organism>
<name>A0A502GPU1_9PSED</name>
<accession>A0A502GPU1</accession>
<comment type="caution">
    <text evidence="1">The sequence shown here is derived from an EMBL/GenBank/DDBJ whole genome shotgun (WGS) entry which is preliminary data.</text>
</comment>
<dbReference type="Proteomes" id="UP000317933">
    <property type="component" value="Unassembled WGS sequence"/>
</dbReference>
<dbReference type="EMBL" id="RCZE01000034">
    <property type="protein sequence ID" value="TPG63532.1"/>
    <property type="molecule type" value="Genomic_DNA"/>
</dbReference>